<evidence type="ECO:0000256" key="1">
    <source>
        <dbReference type="SAM" id="MobiDB-lite"/>
    </source>
</evidence>
<dbReference type="PATRIC" id="fig|1286094.4.peg.3924"/>
<protein>
    <submittedName>
        <fullName evidence="2">Uncharacterized protein</fullName>
    </submittedName>
</protein>
<reference evidence="2 3" key="1">
    <citation type="submission" date="2013-02" db="EMBL/GenBank/DDBJ databases">
        <title>Draft Genome Sequence of Streptomyces aurantiacus, Which Produces Setomimycin.</title>
        <authorList>
            <person name="Gruening B.A."/>
            <person name="Praeg A."/>
            <person name="Erxleben A."/>
            <person name="Guenther S."/>
            <person name="Mueller M."/>
        </authorList>
    </citation>
    <scope>NUCLEOTIDE SEQUENCE [LARGE SCALE GENOMIC DNA]</scope>
    <source>
        <strain evidence="2 3">JA 4570</strain>
    </source>
</reference>
<dbReference type="EMBL" id="AOPZ01000193">
    <property type="protein sequence ID" value="EPH42986.1"/>
    <property type="molecule type" value="Genomic_DNA"/>
</dbReference>
<comment type="caution">
    <text evidence="2">The sequence shown here is derived from an EMBL/GenBank/DDBJ whole genome shotgun (WGS) entry which is preliminary data.</text>
</comment>
<dbReference type="Proteomes" id="UP000014629">
    <property type="component" value="Unassembled WGS sequence"/>
</dbReference>
<feature type="compositionally biased region" description="Basic residues" evidence="1">
    <location>
        <begin position="53"/>
        <end position="63"/>
    </location>
</feature>
<evidence type="ECO:0000313" key="3">
    <source>
        <dbReference type="Proteomes" id="UP000014629"/>
    </source>
</evidence>
<feature type="region of interest" description="Disordered" evidence="1">
    <location>
        <begin position="49"/>
        <end position="75"/>
    </location>
</feature>
<organism evidence="2 3">
    <name type="scientific">Streptomyces aurantiacus JA 4570</name>
    <dbReference type="NCBI Taxonomy" id="1286094"/>
    <lineage>
        <taxon>Bacteria</taxon>
        <taxon>Bacillati</taxon>
        <taxon>Actinomycetota</taxon>
        <taxon>Actinomycetes</taxon>
        <taxon>Kitasatosporales</taxon>
        <taxon>Streptomycetaceae</taxon>
        <taxon>Streptomyces</taxon>
        <taxon>Streptomyces aurantiacus group</taxon>
    </lineage>
</organism>
<name>S3ZH76_9ACTN</name>
<keyword evidence="3" id="KW-1185">Reference proteome</keyword>
<sequence length="140" mass="15575">MVPQRVSAGVSQEKGAYEAVRRDVRQGVVQQPEAGRLNSWNTCTYRYSDSARGQHRKTRRCGSRKAPSSRACPPGQRLTPLVSTLCPKCGPCFTSSGSPVRRKVCAVDCRDTSRTNRRSRARQPARQPALGRRCDPVTRM</sequence>
<gene>
    <name evidence="2" type="ORF">STRAU_3970</name>
</gene>
<feature type="region of interest" description="Disordered" evidence="1">
    <location>
        <begin position="113"/>
        <end position="140"/>
    </location>
</feature>
<dbReference type="AlphaFoldDB" id="S3ZH76"/>
<evidence type="ECO:0000313" key="2">
    <source>
        <dbReference type="EMBL" id="EPH42986.1"/>
    </source>
</evidence>
<accession>S3ZH76</accession>
<proteinExistence type="predicted"/>